<dbReference type="AlphaFoldDB" id="A0A5B7EUW5"/>
<dbReference type="Proteomes" id="UP000324222">
    <property type="component" value="Unassembled WGS sequence"/>
</dbReference>
<reference evidence="2 3" key="1">
    <citation type="submission" date="2019-05" db="EMBL/GenBank/DDBJ databases">
        <title>Another draft genome of Portunus trituberculatus and its Hox gene families provides insights of decapod evolution.</title>
        <authorList>
            <person name="Jeong J.-H."/>
            <person name="Song I."/>
            <person name="Kim S."/>
            <person name="Choi T."/>
            <person name="Kim D."/>
            <person name="Ryu S."/>
            <person name="Kim W."/>
        </authorList>
    </citation>
    <scope>NUCLEOTIDE SEQUENCE [LARGE SCALE GENOMIC DNA]</scope>
    <source>
        <tissue evidence="2">Muscle</tissue>
    </source>
</reference>
<comment type="caution">
    <text evidence="2">The sequence shown here is derived from an EMBL/GenBank/DDBJ whole genome shotgun (WGS) entry which is preliminary data.</text>
</comment>
<dbReference type="OrthoDB" id="6159439at2759"/>
<evidence type="ECO:0000256" key="1">
    <source>
        <dbReference type="SAM" id="MobiDB-lite"/>
    </source>
</evidence>
<feature type="compositionally biased region" description="Gly residues" evidence="1">
    <location>
        <begin position="167"/>
        <end position="176"/>
    </location>
</feature>
<sequence length="250" mass="25913">MALTTAEPGQAAAPLPRAPAHTLDLDARHRLESRHRDFENSFVSERKYPYPEAPPQDTKFSLEAAKPAVELAAELKRSEAAAKVALERYEGSVGGGGGGGGGPGVVGSGGPGTGALTAASCPSHTIDAILGLRSPLKGSPSPPHLHGLNNNTSTNNMNMATAASPARGGGGGGRVGGGRDDGGDTDDSSTATPPVVIHHLRSHSPSFSFPNTATVHHHHHHHNQHHHHHHHCRQTAAETHDVVDEVTLGL</sequence>
<gene>
    <name evidence="2" type="ORF">E2C01_031988</name>
</gene>
<feature type="region of interest" description="Disordered" evidence="1">
    <location>
        <begin position="211"/>
        <end position="238"/>
    </location>
</feature>
<keyword evidence="3" id="KW-1185">Reference proteome</keyword>
<organism evidence="2 3">
    <name type="scientific">Portunus trituberculatus</name>
    <name type="common">Swimming crab</name>
    <name type="synonym">Neptunus trituberculatus</name>
    <dbReference type="NCBI Taxonomy" id="210409"/>
    <lineage>
        <taxon>Eukaryota</taxon>
        <taxon>Metazoa</taxon>
        <taxon>Ecdysozoa</taxon>
        <taxon>Arthropoda</taxon>
        <taxon>Crustacea</taxon>
        <taxon>Multicrustacea</taxon>
        <taxon>Malacostraca</taxon>
        <taxon>Eumalacostraca</taxon>
        <taxon>Eucarida</taxon>
        <taxon>Decapoda</taxon>
        <taxon>Pleocyemata</taxon>
        <taxon>Brachyura</taxon>
        <taxon>Eubrachyura</taxon>
        <taxon>Portunoidea</taxon>
        <taxon>Portunidae</taxon>
        <taxon>Portuninae</taxon>
        <taxon>Portunus</taxon>
    </lineage>
</organism>
<feature type="region of interest" description="Disordered" evidence="1">
    <location>
        <begin position="134"/>
        <end position="193"/>
    </location>
</feature>
<dbReference type="EMBL" id="VSRR010004079">
    <property type="protein sequence ID" value="MPC38481.1"/>
    <property type="molecule type" value="Genomic_DNA"/>
</dbReference>
<feature type="region of interest" description="Disordered" evidence="1">
    <location>
        <begin position="1"/>
        <end position="23"/>
    </location>
</feature>
<protein>
    <submittedName>
        <fullName evidence="2">Uncharacterized protein</fullName>
    </submittedName>
</protein>
<feature type="compositionally biased region" description="Low complexity" evidence="1">
    <location>
        <begin position="149"/>
        <end position="166"/>
    </location>
</feature>
<evidence type="ECO:0000313" key="2">
    <source>
        <dbReference type="EMBL" id="MPC38481.1"/>
    </source>
</evidence>
<accession>A0A5B7EUW5</accession>
<proteinExistence type="predicted"/>
<name>A0A5B7EUW5_PORTR</name>
<feature type="compositionally biased region" description="Basic residues" evidence="1">
    <location>
        <begin position="215"/>
        <end position="233"/>
    </location>
</feature>
<evidence type="ECO:0000313" key="3">
    <source>
        <dbReference type="Proteomes" id="UP000324222"/>
    </source>
</evidence>